<dbReference type="AlphaFoldDB" id="A0A1W2BHH1"/>
<organism evidence="1 2">
    <name type="scientific">Sporomusa malonica</name>
    <dbReference type="NCBI Taxonomy" id="112901"/>
    <lineage>
        <taxon>Bacteria</taxon>
        <taxon>Bacillati</taxon>
        <taxon>Bacillota</taxon>
        <taxon>Negativicutes</taxon>
        <taxon>Selenomonadales</taxon>
        <taxon>Sporomusaceae</taxon>
        <taxon>Sporomusa</taxon>
    </lineage>
</organism>
<gene>
    <name evidence="1" type="ORF">SAMN04488500_107185</name>
</gene>
<sequence>MKAYKKNPYWKCDDDYSKYGCSDKHEMMDDCYDMDMSCYAPKMKCQPTKECVKTYKCYYKLYKICTYRLYKMCPYCGHEFDYHEHRGGCPKCM</sequence>
<name>A0A1W2BHH1_9FIRM</name>
<dbReference type="Proteomes" id="UP000192738">
    <property type="component" value="Unassembled WGS sequence"/>
</dbReference>
<evidence type="ECO:0000313" key="1">
    <source>
        <dbReference type="EMBL" id="SMC72336.1"/>
    </source>
</evidence>
<accession>A0A1W2BHH1</accession>
<dbReference type="RefSeq" id="WP_084575689.1">
    <property type="nucleotide sequence ID" value="NZ_CP155572.1"/>
</dbReference>
<dbReference type="EMBL" id="FWXI01000007">
    <property type="protein sequence ID" value="SMC72336.1"/>
    <property type="molecule type" value="Genomic_DNA"/>
</dbReference>
<protein>
    <submittedName>
        <fullName evidence="1">Uncharacterized protein</fullName>
    </submittedName>
</protein>
<evidence type="ECO:0000313" key="2">
    <source>
        <dbReference type="Proteomes" id="UP000192738"/>
    </source>
</evidence>
<keyword evidence="2" id="KW-1185">Reference proteome</keyword>
<dbReference type="OrthoDB" id="1683208at2"/>
<proteinExistence type="predicted"/>
<reference evidence="1 2" key="1">
    <citation type="submission" date="2017-04" db="EMBL/GenBank/DDBJ databases">
        <authorList>
            <person name="Afonso C.L."/>
            <person name="Miller P.J."/>
            <person name="Scott M.A."/>
            <person name="Spackman E."/>
            <person name="Goraichik I."/>
            <person name="Dimitrov K.M."/>
            <person name="Suarez D.L."/>
            <person name="Swayne D.E."/>
        </authorList>
    </citation>
    <scope>NUCLEOTIDE SEQUENCE [LARGE SCALE GENOMIC DNA]</scope>
    <source>
        <strain evidence="1 2">DSM 5090</strain>
    </source>
</reference>